<proteinExistence type="predicted"/>
<evidence type="ECO:0000313" key="5">
    <source>
        <dbReference type="EMBL" id="GKU88708.1"/>
    </source>
</evidence>
<dbReference type="PANTHER" id="PTHR47481">
    <property type="match status" value="1"/>
</dbReference>
<keyword evidence="3" id="KW-0812">Transmembrane</keyword>
<keyword evidence="1" id="KW-0479">Metal-binding</keyword>
<dbReference type="GO" id="GO:0008270">
    <property type="term" value="F:zinc ion binding"/>
    <property type="evidence" value="ECO:0007669"/>
    <property type="project" value="UniProtKB-KW"/>
</dbReference>
<reference evidence="5 6" key="1">
    <citation type="journal article" date="2021" name="Commun. Biol.">
        <title>The genome of Shorea leprosula (Dipterocarpaceae) highlights the ecological relevance of drought in aseasonal tropical rainforests.</title>
        <authorList>
            <person name="Ng K.K.S."/>
            <person name="Kobayashi M.J."/>
            <person name="Fawcett J.A."/>
            <person name="Hatakeyama M."/>
            <person name="Paape T."/>
            <person name="Ng C.H."/>
            <person name="Ang C.C."/>
            <person name="Tnah L.H."/>
            <person name="Lee C.T."/>
            <person name="Nishiyama T."/>
            <person name="Sese J."/>
            <person name="O'Brien M.J."/>
            <person name="Copetti D."/>
            <person name="Mohd Noor M.I."/>
            <person name="Ong R.C."/>
            <person name="Putra M."/>
            <person name="Sireger I.Z."/>
            <person name="Indrioko S."/>
            <person name="Kosugi Y."/>
            <person name="Izuno A."/>
            <person name="Isagi Y."/>
            <person name="Lee S.L."/>
            <person name="Shimizu K.K."/>
        </authorList>
    </citation>
    <scope>NUCLEOTIDE SEQUENCE [LARGE SCALE GENOMIC DNA]</scope>
    <source>
        <strain evidence="5">214</strain>
    </source>
</reference>
<dbReference type="Pfam" id="PF07727">
    <property type="entry name" value="RVT_2"/>
    <property type="match status" value="1"/>
</dbReference>
<dbReference type="InterPro" id="IPR013103">
    <property type="entry name" value="RVT_2"/>
</dbReference>
<comment type="caution">
    <text evidence="5">The sequence shown here is derived from an EMBL/GenBank/DDBJ whole genome shotgun (WGS) entry which is preliminary data.</text>
</comment>
<dbReference type="PANTHER" id="PTHR47481:SF31">
    <property type="entry name" value="OS01G0873500 PROTEIN"/>
    <property type="match status" value="1"/>
</dbReference>
<keyword evidence="1" id="KW-0863">Zinc-finger</keyword>
<organism evidence="5 6">
    <name type="scientific">Rubroshorea leprosula</name>
    <dbReference type="NCBI Taxonomy" id="152421"/>
    <lineage>
        <taxon>Eukaryota</taxon>
        <taxon>Viridiplantae</taxon>
        <taxon>Streptophyta</taxon>
        <taxon>Embryophyta</taxon>
        <taxon>Tracheophyta</taxon>
        <taxon>Spermatophyta</taxon>
        <taxon>Magnoliopsida</taxon>
        <taxon>eudicotyledons</taxon>
        <taxon>Gunneridae</taxon>
        <taxon>Pentapetalae</taxon>
        <taxon>rosids</taxon>
        <taxon>malvids</taxon>
        <taxon>Malvales</taxon>
        <taxon>Dipterocarpaceae</taxon>
        <taxon>Rubroshorea</taxon>
    </lineage>
</organism>
<dbReference type="SMART" id="SM00343">
    <property type="entry name" value="ZnF_C2HC"/>
    <property type="match status" value="1"/>
</dbReference>
<evidence type="ECO:0000256" key="2">
    <source>
        <dbReference type="SAM" id="MobiDB-lite"/>
    </source>
</evidence>
<keyword evidence="3" id="KW-0472">Membrane</keyword>
<feature type="compositionally biased region" description="Low complexity" evidence="2">
    <location>
        <begin position="406"/>
        <end position="416"/>
    </location>
</feature>
<feature type="region of interest" description="Disordered" evidence="2">
    <location>
        <begin position="404"/>
        <end position="433"/>
    </location>
</feature>
<name>A0AAV5HSH0_9ROSI</name>
<gene>
    <name evidence="5" type="ORF">SLEP1_g2937</name>
</gene>
<evidence type="ECO:0000259" key="4">
    <source>
        <dbReference type="PROSITE" id="PS50158"/>
    </source>
</evidence>
<feature type="region of interest" description="Disordered" evidence="2">
    <location>
        <begin position="1"/>
        <end position="20"/>
    </location>
</feature>
<evidence type="ECO:0000313" key="6">
    <source>
        <dbReference type="Proteomes" id="UP001054252"/>
    </source>
</evidence>
<accession>A0AAV5HSH0</accession>
<dbReference type="Pfam" id="PF14223">
    <property type="entry name" value="Retrotran_gag_2"/>
    <property type="match status" value="1"/>
</dbReference>
<dbReference type="EMBL" id="BPVZ01000002">
    <property type="protein sequence ID" value="GKU88708.1"/>
    <property type="molecule type" value="Genomic_DNA"/>
</dbReference>
<feature type="compositionally biased region" description="Polar residues" evidence="2">
    <location>
        <begin position="219"/>
        <end position="233"/>
    </location>
</feature>
<dbReference type="SUPFAM" id="SSF57756">
    <property type="entry name" value="Retrovirus zinc finger-like domains"/>
    <property type="match status" value="1"/>
</dbReference>
<sequence length="617" mass="67845">MVDETPKTTNSKTQKSSSGKTVITTPVVINTSTSLNNIIAFIAAQFPVKLTSDNYTMWSQQFTSLPRVYRLTDFLQGTRPCPPADDIPDSPYDLWVRQDQSILHAIMTSVSESIHPYVSSAETSHEAWVILERLYANSCRTRVNALKERLQNLWCEAHEESLQRKEALVGDTKAPITTQFAFVHPRTVGNPSGYGGFNAWNSVGGHYDGVQAHFNRTSKPNATASPYTNSQFNGYAPKGRRGARGTCGAQGGKNNWNSSNRYNSYNANACQLCNSFGHFARNCPALKNHAHVANFATTSTSKKGDWWIDSGASDHVTPDLATLALHSKYDGSDELLIGDGSADPSIVVGASPSSGFGPQAAVSSAASTVVNQVNFLNPPSLSTSVHDLVPFPVSPIEIPRPVPFLPHSGSTTTSSPAPNPPPIPPRTHGMTTRSQHNIFKPKTLFTATKHPIDPPLEPTCVSQALKHPQWRQAMSDEFNALVNQGTWELVPPNAHQHVIGCKWVFRVKQNKEGRVEWFKAHLVAKGFHQRLGFDYFNTFSPVIKPVTIRVVLSLAITQNWSIRQLDVNNVFLHGKLEKTCLWLNHSGSLMLVYLCMFVGFGSLSMASNRLLTHGFKS</sequence>
<keyword evidence="1" id="KW-0862">Zinc</keyword>
<evidence type="ECO:0000256" key="3">
    <source>
        <dbReference type="SAM" id="Phobius"/>
    </source>
</evidence>
<keyword evidence="6" id="KW-1185">Reference proteome</keyword>
<dbReference type="InterPro" id="IPR036875">
    <property type="entry name" value="Znf_CCHC_sf"/>
</dbReference>
<protein>
    <recommendedName>
        <fullName evidence="4">CCHC-type domain-containing protein</fullName>
    </recommendedName>
</protein>
<keyword evidence="3" id="KW-1133">Transmembrane helix</keyword>
<feature type="transmembrane region" description="Helical" evidence="3">
    <location>
        <begin position="590"/>
        <end position="611"/>
    </location>
</feature>
<dbReference type="GO" id="GO:0003676">
    <property type="term" value="F:nucleic acid binding"/>
    <property type="evidence" value="ECO:0007669"/>
    <property type="project" value="InterPro"/>
</dbReference>
<feature type="compositionally biased region" description="Low complexity" evidence="2">
    <location>
        <begin position="7"/>
        <end position="20"/>
    </location>
</feature>
<dbReference type="InterPro" id="IPR001878">
    <property type="entry name" value="Znf_CCHC"/>
</dbReference>
<feature type="domain" description="CCHC-type" evidence="4">
    <location>
        <begin position="270"/>
        <end position="284"/>
    </location>
</feature>
<dbReference type="AlphaFoldDB" id="A0AAV5HSH0"/>
<feature type="region of interest" description="Disordered" evidence="2">
    <location>
        <begin position="219"/>
        <end position="253"/>
    </location>
</feature>
<evidence type="ECO:0000256" key="1">
    <source>
        <dbReference type="PROSITE-ProRule" id="PRU00047"/>
    </source>
</evidence>
<dbReference type="Proteomes" id="UP001054252">
    <property type="component" value="Unassembled WGS sequence"/>
</dbReference>
<dbReference type="PROSITE" id="PS50158">
    <property type="entry name" value="ZF_CCHC"/>
    <property type="match status" value="1"/>
</dbReference>